<dbReference type="GO" id="GO:0005829">
    <property type="term" value="C:cytosol"/>
    <property type="evidence" value="ECO:0007669"/>
    <property type="project" value="TreeGrafter"/>
</dbReference>
<dbReference type="PANTHER" id="PTHR37426:SF1">
    <property type="entry name" value="RIBOSOMAL RNA LARGE SUBUNIT METHYLTRANSFERASE J"/>
    <property type="match status" value="1"/>
</dbReference>
<accession>A0A0F9YJH2</accession>
<dbReference type="HAMAP" id="MF_00934">
    <property type="entry name" value="23SrRNA_methyltr_J"/>
    <property type="match status" value="1"/>
</dbReference>
<dbReference type="InterPro" id="IPR029063">
    <property type="entry name" value="SAM-dependent_MTases_sf"/>
</dbReference>
<sequence length="272" mass="30285">MLSYRHAYHAGNHADVLKHLTLLAILQQLRNKDKPFVGIDSHSGNGFYNLGSEPARKTGEAAMGFMRLWQQRSRLQDADLLGDYLTLVADVNPVDTGATIGNYPGSPAIMQSQLRDDDHLVLMELHSTEIEHLRDNFRRDPRISIHHRDGFEGAVALTPPTPRRGLMLMDPAYENKADYQQAIKTVQAVHRRWPTGIIALWYPMLGQSRDLSGLVKQKLGNAADSISIELTVAPQSDAFGMHGSGMIILNPPWQLSERVNAALSKVQPLLQV</sequence>
<proteinExistence type="inferred from homology"/>
<gene>
    <name evidence="1" type="ORF">LCGC14_0004230</name>
</gene>
<protein>
    <recommendedName>
        <fullName evidence="2">Ribosomal RNA methyltransferase FtsJ domain-containing protein</fullName>
    </recommendedName>
</protein>
<dbReference type="AlphaFoldDB" id="A0A0F9YJH2"/>
<dbReference type="EMBL" id="LAZR01000001">
    <property type="protein sequence ID" value="KKO12412.1"/>
    <property type="molecule type" value="Genomic_DNA"/>
</dbReference>
<dbReference type="SUPFAM" id="SSF53335">
    <property type="entry name" value="S-adenosyl-L-methionine-dependent methyltransferases"/>
    <property type="match status" value="1"/>
</dbReference>
<dbReference type="Pfam" id="PF04378">
    <property type="entry name" value="RsmJ"/>
    <property type="match status" value="1"/>
</dbReference>
<dbReference type="Gene3D" id="3.40.50.150">
    <property type="entry name" value="Vaccinia Virus protein VP39"/>
    <property type="match status" value="1"/>
</dbReference>
<dbReference type="GO" id="GO:0070475">
    <property type="term" value="P:rRNA base methylation"/>
    <property type="evidence" value="ECO:0007669"/>
    <property type="project" value="InterPro"/>
</dbReference>
<name>A0A0F9YJH2_9ZZZZ</name>
<organism evidence="1">
    <name type="scientific">marine sediment metagenome</name>
    <dbReference type="NCBI Taxonomy" id="412755"/>
    <lineage>
        <taxon>unclassified sequences</taxon>
        <taxon>metagenomes</taxon>
        <taxon>ecological metagenomes</taxon>
    </lineage>
</organism>
<reference evidence="1" key="1">
    <citation type="journal article" date="2015" name="Nature">
        <title>Complex archaea that bridge the gap between prokaryotes and eukaryotes.</title>
        <authorList>
            <person name="Spang A."/>
            <person name="Saw J.H."/>
            <person name="Jorgensen S.L."/>
            <person name="Zaremba-Niedzwiedzka K."/>
            <person name="Martijn J."/>
            <person name="Lind A.E."/>
            <person name="van Eijk R."/>
            <person name="Schleper C."/>
            <person name="Guy L."/>
            <person name="Ettema T.J."/>
        </authorList>
    </citation>
    <scope>NUCLEOTIDE SEQUENCE</scope>
</reference>
<dbReference type="InterPro" id="IPR007473">
    <property type="entry name" value="RlmJ"/>
</dbReference>
<dbReference type="GO" id="GO:0036307">
    <property type="term" value="F:23S rRNA (adenine(2030)-N(6))-methyltransferase activity"/>
    <property type="evidence" value="ECO:0007669"/>
    <property type="project" value="TreeGrafter"/>
</dbReference>
<evidence type="ECO:0000313" key="1">
    <source>
        <dbReference type="EMBL" id="KKO12412.1"/>
    </source>
</evidence>
<evidence type="ECO:0008006" key="2">
    <source>
        <dbReference type="Google" id="ProtNLM"/>
    </source>
</evidence>
<comment type="caution">
    <text evidence="1">The sequence shown here is derived from an EMBL/GenBank/DDBJ whole genome shotgun (WGS) entry which is preliminary data.</text>
</comment>
<dbReference type="PANTHER" id="PTHR37426">
    <property type="entry name" value="RIBOSOMAL RNA LARGE SUBUNIT METHYLTRANSFERASE J"/>
    <property type="match status" value="1"/>
</dbReference>